<keyword evidence="2" id="KW-1185">Reference proteome</keyword>
<dbReference type="EMBL" id="KV744954">
    <property type="protein sequence ID" value="OCK80586.1"/>
    <property type="molecule type" value="Genomic_DNA"/>
</dbReference>
<gene>
    <name evidence="1" type="ORF">K432DRAFT_246202</name>
</gene>
<organism evidence="1 2">
    <name type="scientific">Lepidopterella palustris CBS 459.81</name>
    <dbReference type="NCBI Taxonomy" id="1314670"/>
    <lineage>
        <taxon>Eukaryota</taxon>
        <taxon>Fungi</taxon>
        <taxon>Dikarya</taxon>
        <taxon>Ascomycota</taxon>
        <taxon>Pezizomycotina</taxon>
        <taxon>Dothideomycetes</taxon>
        <taxon>Pleosporomycetidae</taxon>
        <taxon>Mytilinidiales</taxon>
        <taxon>Argynnaceae</taxon>
        <taxon>Lepidopterella</taxon>
    </lineage>
</organism>
<accession>A0A8E2EAT4</accession>
<sequence length="230" mass="25713">TSNDGYETIPYDDISQSLPLDSSPFHPNRILWVTPHSLFSKAIDVLDMTSILDTPYTGMSDVYRKKVYDMVKSRAPAPNYVISKANWIGLKYAVVDNSGQHVADWKHSWTSVGEATLTFSDGSTHSSHTVRVKNKRWGRRTETFVVNSATFEWVMDSKWMSNNMTLYKCLGEQKIPVGKYSQKWWGGILTGGIFAVDTEELDELVAVLTLGVVLKKKRQRAAERSGGGGG</sequence>
<proteinExistence type="predicted"/>
<evidence type="ECO:0000313" key="2">
    <source>
        <dbReference type="Proteomes" id="UP000250266"/>
    </source>
</evidence>
<dbReference type="OrthoDB" id="21214at2759"/>
<feature type="non-terminal residue" evidence="1">
    <location>
        <position position="230"/>
    </location>
</feature>
<protein>
    <submittedName>
        <fullName evidence="1">Uncharacterized protein</fullName>
    </submittedName>
</protein>
<dbReference type="Proteomes" id="UP000250266">
    <property type="component" value="Unassembled WGS sequence"/>
</dbReference>
<name>A0A8E2EAT4_9PEZI</name>
<evidence type="ECO:0000313" key="1">
    <source>
        <dbReference type="EMBL" id="OCK80586.1"/>
    </source>
</evidence>
<feature type="non-terminal residue" evidence="1">
    <location>
        <position position="1"/>
    </location>
</feature>
<dbReference type="AlphaFoldDB" id="A0A8E2EAT4"/>
<reference evidence="1 2" key="1">
    <citation type="journal article" date="2016" name="Nat. Commun.">
        <title>Ectomycorrhizal ecology is imprinted in the genome of the dominant symbiotic fungus Cenococcum geophilum.</title>
        <authorList>
            <consortium name="DOE Joint Genome Institute"/>
            <person name="Peter M."/>
            <person name="Kohler A."/>
            <person name="Ohm R.A."/>
            <person name="Kuo A."/>
            <person name="Krutzmann J."/>
            <person name="Morin E."/>
            <person name="Arend M."/>
            <person name="Barry K.W."/>
            <person name="Binder M."/>
            <person name="Choi C."/>
            <person name="Clum A."/>
            <person name="Copeland A."/>
            <person name="Grisel N."/>
            <person name="Haridas S."/>
            <person name="Kipfer T."/>
            <person name="LaButti K."/>
            <person name="Lindquist E."/>
            <person name="Lipzen A."/>
            <person name="Maire R."/>
            <person name="Meier B."/>
            <person name="Mihaltcheva S."/>
            <person name="Molinier V."/>
            <person name="Murat C."/>
            <person name="Poggeler S."/>
            <person name="Quandt C.A."/>
            <person name="Sperisen C."/>
            <person name="Tritt A."/>
            <person name="Tisserant E."/>
            <person name="Crous P.W."/>
            <person name="Henrissat B."/>
            <person name="Nehls U."/>
            <person name="Egli S."/>
            <person name="Spatafora J.W."/>
            <person name="Grigoriev I.V."/>
            <person name="Martin F.M."/>
        </authorList>
    </citation>
    <scope>NUCLEOTIDE SEQUENCE [LARGE SCALE GENOMIC DNA]</scope>
    <source>
        <strain evidence="1 2">CBS 459.81</strain>
    </source>
</reference>